<accession>A0ABX4YLX8</accession>
<dbReference type="Proteomes" id="UP000094669">
    <property type="component" value="Unassembled WGS sequence"/>
</dbReference>
<proteinExistence type="predicted"/>
<evidence type="ECO:0000313" key="2">
    <source>
        <dbReference type="Proteomes" id="UP000094669"/>
    </source>
</evidence>
<comment type="caution">
    <text evidence="1">The sequence shown here is derived from an EMBL/GenBank/DDBJ whole genome shotgun (WGS) entry which is preliminary data.</text>
</comment>
<gene>
    <name evidence="1" type="ORF">BES34_006010</name>
</gene>
<dbReference type="Pfam" id="PF18953">
    <property type="entry name" value="SAP_new25"/>
    <property type="match status" value="1"/>
</dbReference>
<reference evidence="1" key="1">
    <citation type="submission" date="2018-01" db="EMBL/GenBank/DDBJ databases">
        <title>Genomic characterization of Leptospira inadai serogroup Lyme isolated from captured rat in Brazil and comparative analysis with human reference strain.</title>
        <authorList>
            <person name="Moreno L.Z."/>
            <person name="Loureiro A.P."/>
            <person name="Miraglia F."/>
            <person name="Kremer F.S."/>
            <person name="Eslabao M.R."/>
            <person name="Dellagostin O.A."/>
            <person name="Lilenbaum W."/>
            <person name="Moreno A.M."/>
        </authorList>
    </citation>
    <scope>NUCLEOTIDE SEQUENCE [LARGE SCALE GENOMIC DNA]</scope>
    <source>
        <strain evidence="1">M34/99</strain>
    </source>
</reference>
<protein>
    <submittedName>
        <fullName evidence="1">SAP domain protein</fullName>
    </submittedName>
</protein>
<name>A0ABX4YLX8_9LEPT</name>
<keyword evidence="2" id="KW-1185">Reference proteome</keyword>
<sequence>MMNRPPFAKIKSVKEFEEHYWYREELRRICADLGIPVFGTKVELEERLKAYIKSGDIEQIRSQGKPKISASKRRQIDPPKKITLNSKILSDGIRFDAAFREFCRVYYDGKKFSFTKAMAEAVRDAEKSGNESLTVADLLKVYENPPSSPRPEDTVLRWNRFVKDFHADPKTHAFKKKLNIAAFLWGKVRDRPGSKRYNSDLLSEFFTEISKIERSKK</sequence>
<organism evidence="1 2">
    <name type="scientific">Leptospira inadai serovar Lyme</name>
    <dbReference type="NCBI Taxonomy" id="293084"/>
    <lineage>
        <taxon>Bacteria</taxon>
        <taxon>Pseudomonadati</taxon>
        <taxon>Spirochaetota</taxon>
        <taxon>Spirochaetia</taxon>
        <taxon>Leptospirales</taxon>
        <taxon>Leptospiraceae</taxon>
        <taxon>Leptospira</taxon>
    </lineage>
</organism>
<dbReference type="EMBL" id="MCRM02000004">
    <property type="protein sequence ID" value="PNV76052.1"/>
    <property type="molecule type" value="Genomic_DNA"/>
</dbReference>
<evidence type="ECO:0000313" key="1">
    <source>
        <dbReference type="EMBL" id="PNV76052.1"/>
    </source>
</evidence>